<evidence type="ECO:0000256" key="2">
    <source>
        <dbReference type="ARBA" id="ARBA00022723"/>
    </source>
</evidence>
<dbReference type="AlphaFoldDB" id="A0A0D9P5E5"/>
<comment type="subcellular location">
    <subcellularLocation>
        <location evidence="1">Nucleus</location>
    </subcellularLocation>
</comment>
<dbReference type="PANTHER" id="PTHR40626:SF11">
    <property type="entry name" value="ZINC FINGER PROTEIN YPR022C"/>
    <property type="match status" value="1"/>
</dbReference>
<dbReference type="STRING" id="1291518.A0A0D9P5E5"/>
<keyword evidence="6" id="KW-0539">Nucleus</keyword>
<gene>
    <name evidence="9" type="ORF">H634G_03330</name>
</gene>
<dbReference type="GO" id="GO:0000978">
    <property type="term" value="F:RNA polymerase II cis-regulatory region sequence-specific DNA binding"/>
    <property type="evidence" value="ECO:0007669"/>
    <property type="project" value="InterPro"/>
</dbReference>
<dbReference type="GO" id="GO:0008270">
    <property type="term" value="F:zinc ion binding"/>
    <property type="evidence" value="ECO:0007669"/>
    <property type="project" value="UniProtKB-KW"/>
</dbReference>
<keyword evidence="10" id="KW-1185">Reference proteome</keyword>
<name>A0A0D9P5E5_METAN</name>
<feature type="domain" description="Xylanolytic transcriptional activator regulatory" evidence="8">
    <location>
        <begin position="479"/>
        <end position="572"/>
    </location>
</feature>
<evidence type="ECO:0000313" key="10">
    <source>
        <dbReference type="Proteomes" id="UP000054544"/>
    </source>
</evidence>
<protein>
    <recommendedName>
        <fullName evidence="8">Xylanolytic transcriptional activator regulatory domain-containing protein</fullName>
    </recommendedName>
</protein>
<evidence type="ECO:0000256" key="4">
    <source>
        <dbReference type="ARBA" id="ARBA00022771"/>
    </source>
</evidence>
<dbReference type="InterPro" id="IPR007219">
    <property type="entry name" value="XnlR_reg_dom"/>
</dbReference>
<dbReference type="CDD" id="cd12148">
    <property type="entry name" value="fungal_TF_MHR"/>
    <property type="match status" value="1"/>
</dbReference>
<keyword evidence="2" id="KW-0479">Metal-binding</keyword>
<dbReference type="Pfam" id="PF04082">
    <property type="entry name" value="Fungal_trans"/>
    <property type="match status" value="1"/>
</dbReference>
<dbReference type="Proteomes" id="UP000054544">
    <property type="component" value="Unassembled WGS sequence"/>
</dbReference>
<keyword evidence="4" id="KW-0863">Zinc-finger</keyword>
<evidence type="ECO:0000256" key="3">
    <source>
        <dbReference type="ARBA" id="ARBA00022737"/>
    </source>
</evidence>
<evidence type="ECO:0000256" key="1">
    <source>
        <dbReference type="ARBA" id="ARBA00004123"/>
    </source>
</evidence>
<feature type="region of interest" description="Disordered" evidence="7">
    <location>
        <begin position="98"/>
        <end position="147"/>
    </location>
</feature>
<proteinExistence type="predicted"/>
<dbReference type="GO" id="GO:0006351">
    <property type="term" value="P:DNA-templated transcription"/>
    <property type="evidence" value="ECO:0007669"/>
    <property type="project" value="InterPro"/>
</dbReference>
<dbReference type="InterPro" id="IPR051059">
    <property type="entry name" value="VerF-like"/>
</dbReference>
<dbReference type="GO" id="GO:0005634">
    <property type="term" value="C:nucleus"/>
    <property type="evidence" value="ECO:0007669"/>
    <property type="project" value="UniProtKB-SubCell"/>
</dbReference>
<reference evidence="10" key="1">
    <citation type="journal article" date="2014" name="BMC Genomics">
        <title>The genome sequence of the biocontrol fungus Metarhizium anisopliae and comparative genomics of Metarhizium species.</title>
        <authorList>
            <person name="Pattemore J.A."/>
            <person name="Hane J.K."/>
            <person name="Williams A.H."/>
            <person name="Wilson B.A."/>
            <person name="Stodart B.J."/>
            <person name="Ash G.J."/>
        </authorList>
    </citation>
    <scope>NUCLEOTIDE SEQUENCE [LARGE SCALE GENOMIC DNA]</scope>
    <source>
        <strain evidence="10">BRIP 53293</strain>
    </source>
</reference>
<organism evidence="9 10">
    <name type="scientific">Metarhizium anisopliae BRIP 53293</name>
    <dbReference type="NCBI Taxonomy" id="1291518"/>
    <lineage>
        <taxon>Eukaryota</taxon>
        <taxon>Fungi</taxon>
        <taxon>Dikarya</taxon>
        <taxon>Ascomycota</taxon>
        <taxon>Pezizomycotina</taxon>
        <taxon>Sordariomycetes</taxon>
        <taxon>Hypocreomycetidae</taxon>
        <taxon>Hypocreales</taxon>
        <taxon>Clavicipitaceae</taxon>
        <taxon>Metarhizium</taxon>
    </lineage>
</organism>
<dbReference type="GO" id="GO:0000981">
    <property type="term" value="F:DNA-binding transcription factor activity, RNA polymerase II-specific"/>
    <property type="evidence" value="ECO:0007669"/>
    <property type="project" value="InterPro"/>
</dbReference>
<dbReference type="OrthoDB" id="5147774at2759"/>
<evidence type="ECO:0000256" key="5">
    <source>
        <dbReference type="ARBA" id="ARBA00022833"/>
    </source>
</evidence>
<evidence type="ECO:0000313" key="9">
    <source>
        <dbReference type="EMBL" id="KJK81311.1"/>
    </source>
</evidence>
<evidence type="ECO:0000259" key="8">
    <source>
        <dbReference type="Pfam" id="PF04082"/>
    </source>
</evidence>
<evidence type="ECO:0000256" key="6">
    <source>
        <dbReference type="ARBA" id="ARBA00023242"/>
    </source>
</evidence>
<dbReference type="PANTHER" id="PTHR40626">
    <property type="entry name" value="MIP31509P"/>
    <property type="match status" value="1"/>
</dbReference>
<evidence type="ECO:0000256" key="7">
    <source>
        <dbReference type="SAM" id="MobiDB-lite"/>
    </source>
</evidence>
<dbReference type="EMBL" id="KE384726">
    <property type="protein sequence ID" value="KJK81311.1"/>
    <property type="molecule type" value="Genomic_DNA"/>
</dbReference>
<sequence length="579" mass="64459">MRRLHKRKTRWAKRSWIAYSNAPLKAARRAILVRDICIAINQAVCSSPPRNNLDAEHSTLRIRPLPVDSPKKFYPCNFLGCYRAFVRQDLFARHQERRKRRNARLQDGNYFAQTSSGDTSPVLPQPASIPSSNTNPRWRRSSTAGSLVPQARNQANQHSAGLLPSSPLTGVNRVFGFQHASSLPNQTCNLPDGQDVSHIPVQGQRLASTAVASCGSGHGDELQSSMPEAIQVFASQSQDLRAVFPIPTELRGSPTAHQGFPISVNGYSDIPRAPVNPGFDSLPSSSYPTFGGETYSKPPFAMEDEFTAWLFNESSVPSSSVAYPSWRGVVPSYLDAAQLQTRTHEMSLGGGISHRPMSVARTLDPGSPRTVMSDDKLQELLHLMATRFNKAACSTATTRKESFLEGDVNNDNHILSLRMTRTYIESYWYHFHPQLPILHRSGFVADHVPKLLLLAIIPSARRHWIMSTAQKQPRQSPKVHEKMYSTRFLHERAHIQHDTTLALMRRGGLFIGRSADCSADDRLGSNTTPDSALDESWTHWIRAEATRRVVFAALVLDSTHAAMFGQPVKMTAHGKFARE</sequence>
<keyword evidence="3" id="KW-0677">Repeat</keyword>
<feature type="compositionally biased region" description="Polar residues" evidence="7">
    <location>
        <begin position="128"/>
        <end position="147"/>
    </location>
</feature>
<accession>A0A0D9P5E5</accession>
<dbReference type="GO" id="GO:0000785">
    <property type="term" value="C:chromatin"/>
    <property type="evidence" value="ECO:0007669"/>
    <property type="project" value="TreeGrafter"/>
</dbReference>
<keyword evidence="5" id="KW-0862">Zinc</keyword>